<proteinExistence type="predicted"/>
<dbReference type="InParanoid" id="A0A251S5V7"/>
<organism evidence="1 2">
    <name type="scientific">Helianthus annuus</name>
    <name type="common">Common sunflower</name>
    <dbReference type="NCBI Taxonomy" id="4232"/>
    <lineage>
        <taxon>Eukaryota</taxon>
        <taxon>Viridiplantae</taxon>
        <taxon>Streptophyta</taxon>
        <taxon>Embryophyta</taxon>
        <taxon>Tracheophyta</taxon>
        <taxon>Spermatophyta</taxon>
        <taxon>Magnoliopsida</taxon>
        <taxon>eudicotyledons</taxon>
        <taxon>Gunneridae</taxon>
        <taxon>Pentapetalae</taxon>
        <taxon>asterids</taxon>
        <taxon>campanulids</taxon>
        <taxon>Asterales</taxon>
        <taxon>Asteraceae</taxon>
        <taxon>Asteroideae</taxon>
        <taxon>Heliantheae alliance</taxon>
        <taxon>Heliantheae</taxon>
        <taxon>Helianthus</taxon>
    </lineage>
</organism>
<keyword evidence="2" id="KW-1185">Reference proteome</keyword>
<dbReference type="AlphaFoldDB" id="A0A251S5V7"/>
<name>A0A251S5V7_HELAN</name>
<accession>A0A251S5V7</accession>
<evidence type="ECO:0000313" key="1">
    <source>
        <dbReference type="EMBL" id="OTF94038.1"/>
    </source>
</evidence>
<dbReference type="Proteomes" id="UP000215914">
    <property type="component" value="Chromosome 15"/>
</dbReference>
<sequence length="132" mass="15708">MKEDGVFANLIPFRHLLHLRNRRQNRQASPCVKQYSRRKSQVSNLRCLIQLFQRCNLMAKMKPSPQLNLNLEVAFEFGGYKWHRWFLVPDNDPFANLNLNFKCDQSFCILVLWKDALKVVTFWFIEDKNSSS</sequence>
<protein>
    <submittedName>
        <fullName evidence="1">Uncharacterized protein</fullName>
    </submittedName>
</protein>
<gene>
    <name evidence="1" type="ORF">HannXRQ_Chr15g0467761</name>
</gene>
<reference evidence="2" key="1">
    <citation type="journal article" date="2017" name="Nature">
        <title>The sunflower genome provides insights into oil metabolism, flowering and Asterid evolution.</title>
        <authorList>
            <person name="Badouin H."/>
            <person name="Gouzy J."/>
            <person name="Grassa C.J."/>
            <person name="Murat F."/>
            <person name="Staton S.E."/>
            <person name="Cottret L."/>
            <person name="Lelandais-Briere C."/>
            <person name="Owens G.L."/>
            <person name="Carrere S."/>
            <person name="Mayjonade B."/>
            <person name="Legrand L."/>
            <person name="Gill N."/>
            <person name="Kane N.C."/>
            <person name="Bowers J.E."/>
            <person name="Hubner S."/>
            <person name="Bellec A."/>
            <person name="Berard A."/>
            <person name="Berges H."/>
            <person name="Blanchet N."/>
            <person name="Boniface M.C."/>
            <person name="Brunel D."/>
            <person name="Catrice O."/>
            <person name="Chaidir N."/>
            <person name="Claudel C."/>
            <person name="Donnadieu C."/>
            <person name="Faraut T."/>
            <person name="Fievet G."/>
            <person name="Helmstetter N."/>
            <person name="King M."/>
            <person name="Knapp S.J."/>
            <person name="Lai Z."/>
            <person name="Le Paslier M.C."/>
            <person name="Lippi Y."/>
            <person name="Lorenzon L."/>
            <person name="Mandel J.R."/>
            <person name="Marage G."/>
            <person name="Marchand G."/>
            <person name="Marquand E."/>
            <person name="Bret-Mestries E."/>
            <person name="Morien E."/>
            <person name="Nambeesan S."/>
            <person name="Nguyen T."/>
            <person name="Pegot-Espagnet P."/>
            <person name="Pouilly N."/>
            <person name="Raftis F."/>
            <person name="Sallet E."/>
            <person name="Schiex T."/>
            <person name="Thomas J."/>
            <person name="Vandecasteele C."/>
            <person name="Vares D."/>
            <person name="Vear F."/>
            <person name="Vautrin S."/>
            <person name="Crespi M."/>
            <person name="Mangin B."/>
            <person name="Burke J.M."/>
            <person name="Salse J."/>
            <person name="Munos S."/>
            <person name="Vincourt P."/>
            <person name="Rieseberg L.H."/>
            <person name="Langlade N.B."/>
        </authorList>
    </citation>
    <scope>NUCLEOTIDE SEQUENCE [LARGE SCALE GENOMIC DNA]</scope>
    <source>
        <strain evidence="2">cv. SF193</strain>
    </source>
</reference>
<evidence type="ECO:0000313" key="2">
    <source>
        <dbReference type="Proteomes" id="UP000215914"/>
    </source>
</evidence>
<dbReference type="EMBL" id="CM007904">
    <property type="protein sequence ID" value="OTF94038.1"/>
    <property type="molecule type" value="Genomic_DNA"/>
</dbReference>